<dbReference type="EMBL" id="NMUH01002032">
    <property type="protein sequence ID" value="MQL97323.1"/>
    <property type="molecule type" value="Genomic_DNA"/>
</dbReference>
<dbReference type="PANTHER" id="PTHR22814:SF351">
    <property type="entry name" value="HEAVY METAL-ASSOCIATED ISOPRENYLATED PLANT PROTEIN 28"/>
    <property type="match status" value="1"/>
</dbReference>
<sequence>MTNIVELCVHMDCSGCENKIKKALHRLKGVDEVEVDMAAQKVTVTGWADQKKVLKAVRKTGRRAVLWPYAYGAGGHPQHLQAPVQVAYNQHQPAVATQHYFHHPALGSGAAPSSSYNYYKHGYDNIHAGGGYYPYPREGATSMFSDDNPHACSIM</sequence>
<keyword evidence="4" id="KW-1185">Reference proteome</keyword>
<proteinExistence type="predicted"/>
<gene>
    <name evidence="3" type="ORF">Taro_030012</name>
</gene>
<dbReference type="SUPFAM" id="SSF55008">
    <property type="entry name" value="HMA, heavy metal-associated domain"/>
    <property type="match status" value="1"/>
</dbReference>
<dbReference type="AlphaFoldDB" id="A0A843VYX3"/>
<accession>A0A843VYX3</accession>
<evidence type="ECO:0000313" key="3">
    <source>
        <dbReference type="EMBL" id="MQL97323.1"/>
    </source>
</evidence>
<protein>
    <recommendedName>
        <fullName evidence="2">HMA domain-containing protein</fullName>
    </recommendedName>
</protein>
<dbReference type="InterPro" id="IPR036163">
    <property type="entry name" value="HMA_dom_sf"/>
</dbReference>
<dbReference type="OrthoDB" id="689350at2759"/>
<comment type="caution">
    <text evidence="3">The sequence shown here is derived from an EMBL/GenBank/DDBJ whole genome shotgun (WGS) entry which is preliminary data.</text>
</comment>
<feature type="domain" description="HMA" evidence="2">
    <location>
        <begin position="2"/>
        <end position="65"/>
    </location>
</feature>
<evidence type="ECO:0000256" key="1">
    <source>
        <dbReference type="ARBA" id="ARBA00022723"/>
    </source>
</evidence>
<dbReference type="GO" id="GO:0046872">
    <property type="term" value="F:metal ion binding"/>
    <property type="evidence" value="ECO:0007669"/>
    <property type="project" value="UniProtKB-KW"/>
</dbReference>
<dbReference type="Gene3D" id="3.30.70.100">
    <property type="match status" value="1"/>
</dbReference>
<name>A0A843VYX3_COLES</name>
<dbReference type="PANTHER" id="PTHR22814">
    <property type="entry name" value="COPPER TRANSPORT PROTEIN ATOX1-RELATED"/>
    <property type="match status" value="1"/>
</dbReference>
<dbReference type="CDD" id="cd00371">
    <property type="entry name" value="HMA"/>
    <property type="match status" value="1"/>
</dbReference>
<evidence type="ECO:0000313" key="4">
    <source>
        <dbReference type="Proteomes" id="UP000652761"/>
    </source>
</evidence>
<dbReference type="PROSITE" id="PS50846">
    <property type="entry name" value="HMA_2"/>
    <property type="match status" value="1"/>
</dbReference>
<dbReference type="InterPro" id="IPR006121">
    <property type="entry name" value="HMA_dom"/>
</dbReference>
<evidence type="ECO:0000259" key="2">
    <source>
        <dbReference type="PROSITE" id="PS50846"/>
    </source>
</evidence>
<dbReference type="Proteomes" id="UP000652761">
    <property type="component" value="Unassembled WGS sequence"/>
</dbReference>
<reference evidence="3" key="1">
    <citation type="submission" date="2017-07" db="EMBL/GenBank/DDBJ databases">
        <title>Taro Niue Genome Assembly and Annotation.</title>
        <authorList>
            <person name="Atibalentja N."/>
            <person name="Keating K."/>
            <person name="Fields C.J."/>
        </authorList>
    </citation>
    <scope>NUCLEOTIDE SEQUENCE</scope>
    <source>
        <strain evidence="3">Niue_2</strain>
        <tissue evidence="3">Leaf</tissue>
    </source>
</reference>
<keyword evidence="1" id="KW-0479">Metal-binding</keyword>
<organism evidence="3 4">
    <name type="scientific">Colocasia esculenta</name>
    <name type="common">Wild taro</name>
    <name type="synonym">Arum esculentum</name>
    <dbReference type="NCBI Taxonomy" id="4460"/>
    <lineage>
        <taxon>Eukaryota</taxon>
        <taxon>Viridiplantae</taxon>
        <taxon>Streptophyta</taxon>
        <taxon>Embryophyta</taxon>
        <taxon>Tracheophyta</taxon>
        <taxon>Spermatophyta</taxon>
        <taxon>Magnoliopsida</taxon>
        <taxon>Liliopsida</taxon>
        <taxon>Araceae</taxon>
        <taxon>Aroideae</taxon>
        <taxon>Colocasieae</taxon>
        <taxon>Colocasia</taxon>
    </lineage>
</organism>
<dbReference type="Pfam" id="PF00403">
    <property type="entry name" value="HMA"/>
    <property type="match status" value="1"/>
</dbReference>